<proteinExistence type="predicted"/>
<gene>
    <name evidence="1" type="ORF">GCM10025868_46830</name>
</gene>
<evidence type="ECO:0008006" key="3">
    <source>
        <dbReference type="Google" id="ProtNLM"/>
    </source>
</evidence>
<accession>A0ABQ6JPX3</accession>
<evidence type="ECO:0000313" key="2">
    <source>
        <dbReference type="Proteomes" id="UP001157017"/>
    </source>
</evidence>
<dbReference type="Proteomes" id="UP001157017">
    <property type="component" value="Unassembled WGS sequence"/>
</dbReference>
<organism evidence="1 2">
    <name type="scientific">Angustibacter aerolatus</name>
    <dbReference type="NCBI Taxonomy" id="1162965"/>
    <lineage>
        <taxon>Bacteria</taxon>
        <taxon>Bacillati</taxon>
        <taxon>Actinomycetota</taxon>
        <taxon>Actinomycetes</taxon>
        <taxon>Kineosporiales</taxon>
        <taxon>Kineosporiaceae</taxon>
    </lineage>
</organism>
<protein>
    <recommendedName>
        <fullName evidence="3">Tetratricopeptide repeat protein</fullName>
    </recommendedName>
</protein>
<evidence type="ECO:0000313" key="1">
    <source>
        <dbReference type="EMBL" id="GMA89433.1"/>
    </source>
</evidence>
<comment type="caution">
    <text evidence="1">The sequence shown here is derived from an EMBL/GenBank/DDBJ whole genome shotgun (WGS) entry which is preliminary data.</text>
</comment>
<sequence length="83" mass="8463">MAALNLGLLREKQGDPAAAAAAYRLAIDFGQAGVGFRSSSVQPRGTAKEAGDFAAAAAAYRLATNAGEPPLSKCCRRSRGTPP</sequence>
<name>A0ABQ6JPX3_9ACTN</name>
<reference evidence="2" key="1">
    <citation type="journal article" date="2019" name="Int. J. Syst. Evol. Microbiol.">
        <title>The Global Catalogue of Microorganisms (GCM) 10K type strain sequencing project: providing services to taxonomists for standard genome sequencing and annotation.</title>
        <authorList>
            <consortium name="The Broad Institute Genomics Platform"/>
            <consortium name="The Broad Institute Genome Sequencing Center for Infectious Disease"/>
            <person name="Wu L."/>
            <person name="Ma J."/>
        </authorList>
    </citation>
    <scope>NUCLEOTIDE SEQUENCE [LARGE SCALE GENOMIC DNA]</scope>
    <source>
        <strain evidence="2">NBRC 108730</strain>
    </source>
</reference>
<keyword evidence="2" id="KW-1185">Reference proteome</keyword>
<dbReference type="EMBL" id="BSUZ01000003">
    <property type="protein sequence ID" value="GMA89433.1"/>
    <property type="molecule type" value="Genomic_DNA"/>
</dbReference>